<accession>A0A221MBI7</accession>
<dbReference type="InterPro" id="IPR029787">
    <property type="entry name" value="Nucleotide_cyclase"/>
</dbReference>
<proteinExistence type="predicted"/>
<dbReference type="GO" id="GO:0005886">
    <property type="term" value="C:plasma membrane"/>
    <property type="evidence" value="ECO:0007669"/>
    <property type="project" value="TreeGrafter"/>
</dbReference>
<dbReference type="PROSITE" id="PS50887">
    <property type="entry name" value="GGDEF"/>
    <property type="match status" value="1"/>
</dbReference>
<evidence type="ECO:0000313" key="2">
    <source>
        <dbReference type="EMBL" id="ASN04972.1"/>
    </source>
</evidence>
<reference evidence="2 3" key="1">
    <citation type="journal article" date="2003" name="Int. J. Syst. Evol. Microbiol.">
        <title>Virgibacillus carmonensis sp. nov., Virgibacillus necropolis sp. nov. and Virgibacillus picturae sp. nov., three novel species isolated from deteriorated mural paintings, transfer of the species of the genus salibacillus to Virgibacillus, as Virgibacillus marismortui comb. nov. and Virgibacillus salexigens comb. nov., and emended description of the genus Virgibacillus.</title>
        <authorList>
            <person name="Heyrman J."/>
            <person name="Logan N.A."/>
            <person name="Busse H.J."/>
            <person name="Balcaen A."/>
            <person name="Lebbe L."/>
            <person name="Rodriguez-Diaz M."/>
            <person name="Swings J."/>
            <person name="De Vos P."/>
        </authorList>
    </citation>
    <scope>NUCLEOTIDE SEQUENCE [LARGE SCALE GENOMIC DNA]</scope>
    <source>
        <strain evidence="2 3">LMG 19488</strain>
    </source>
</reference>
<dbReference type="Proteomes" id="UP000204391">
    <property type="component" value="Chromosome"/>
</dbReference>
<dbReference type="Gene3D" id="3.30.450.40">
    <property type="match status" value="2"/>
</dbReference>
<organism evidence="2 3">
    <name type="scientific">Virgibacillus necropolis</name>
    <dbReference type="NCBI Taxonomy" id="163877"/>
    <lineage>
        <taxon>Bacteria</taxon>
        <taxon>Bacillati</taxon>
        <taxon>Bacillota</taxon>
        <taxon>Bacilli</taxon>
        <taxon>Bacillales</taxon>
        <taxon>Bacillaceae</taxon>
        <taxon>Virgibacillus</taxon>
    </lineage>
</organism>
<dbReference type="InterPro" id="IPR043128">
    <property type="entry name" value="Rev_trsase/Diguanyl_cyclase"/>
</dbReference>
<dbReference type="RefSeq" id="WP_089531823.1">
    <property type="nucleotide sequence ID" value="NZ_CP022437.1"/>
</dbReference>
<dbReference type="InterPro" id="IPR050469">
    <property type="entry name" value="Diguanylate_Cyclase"/>
</dbReference>
<dbReference type="Pfam" id="PF00990">
    <property type="entry name" value="GGDEF"/>
    <property type="match status" value="1"/>
</dbReference>
<dbReference type="InterPro" id="IPR029016">
    <property type="entry name" value="GAF-like_dom_sf"/>
</dbReference>
<sequence length="614" mass="70358">MINQSQLKESMRNIFFELISDIATTSYVQLLNQVSIQLQDLLNVPYVAIYSYNHWEQTYNRVTGDRHNELRKQLVEGVPIDNYFNRNIHDLKTRTQFLHAKTEPNAFLFLAYHQNDDRFNKETLDIIKEELKNVLNIFNYDKMSKEKEERNAFLFEITTKFYSVFSKKSILTEITKAMDKWYPNFNYHILLSQDYEEETSLPIRTIEYSDDATKRVSTQAFITGEVQLEDRLKDKKTCLYAPLKGKQGVYGVLQIVTPNSVDFPQKEIEFIGQFATVAGKAIESATLYQNSKHLVEDLKLINDATHALNSNLKIVEITTIVREKIIEACGATQVGFIYTGETQHHMINVLSGSTNYFFTSSGEESANFIFNQVMTTKEPIISGNYTINETDFSFPSLMAIPMLHAGTIHGVLIIIKQTKYAFSFDNFKLMQSLVQHYTLALTNSILNEKLKVVAITDYLTQLYSRSHLEEEIQMHLKRDEKGTLIVIDIDDFKGINDTFGHHIGDEVIIQVASIVRAHTSDNDVPARWGGEELAIYLSNATIDEGVHIATQIRKQAENFTNPKVTLSCGVATWDYTKKVNAKELFVRADKALYAAKKTGKNCVVKEIIEMRIRN</sequence>
<name>A0A221MBI7_9BACI</name>
<dbReference type="PANTHER" id="PTHR45138:SF9">
    <property type="entry name" value="DIGUANYLATE CYCLASE DGCM-RELATED"/>
    <property type="match status" value="1"/>
</dbReference>
<dbReference type="CDD" id="cd01949">
    <property type="entry name" value="GGDEF"/>
    <property type="match status" value="1"/>
</dbReference>
<dbReference type="EMBL" id="CP022437">
    <property type="protein sequence ID" value="ASN04972.1"/>
    <property type="molecule type" value="Genomic_DNA"/>
</dbReference>
<feature type="domain" description="GGDEF" evidence="1">
    <location>
        <begin position="480"/>
        <end position="608"/>
    </location>
</feature>
<dbReference type="SMART" id="SM00267">
    <property type="entry name" value="GGDEF"/>
    <property type="match status" value="1"/>
</dbReference>
<dbReference type="KEGG" id="vne:CFK40_08090"/>
<keyword evidence="3" id="KW-1185">Reference proteome</keyword>
<evidence type="ECO:0000313" key="3">
    <source>
        <dbReference type="Proteomes" id="UP000204391"/>
    </source>
</evidence>
<dbReference type="GO" id="GO:1902201">
    <property type="term" value="P:negative regulation of bacterial-type flagellum-dependent cell motility"/>
    <property type="evidence" value="ECO:0007669"/>
    <property type="project" value="TreeGrafter"/>
</dbReference>
<dbReference type="FunFam" id="3.30.70.270:FF:000001">
    <property type="entry name" value="Diguanylate cyclase domain protein"/>
    <property type="match status" value="1"/>
</dbReference>
<evidence type="ECO:0000259" key="1">
    <source>
        <dbReference type="PROSITE" id="PS50887"/>
    </source>
</evidence>
<dbReference type="Pfam" id="PF13185">
    <property type="entry name" value="GAF_2"/>
    <property type="match status" value="1"/>
</dbReference>
<dbReference type="SUPFAM" id="SSF55781">
    <property type="entry name" value="GAF domain-like"/>
    <property type="match status" value="2"/>
</dbReference>
<dbReference type="AlphaFoldDB" id="A0A221MBI7"/>
<dbReference type="InterPro" id="IPR003018">
    <property type="entry name" value="GAF"/>
</dbReference>
<dbReference type="GO" id="GO:0052621">
    <property type="term" value="F:diguanylate cyclase activity"/>
    <property type="evidence" value="ECO:0007669"/>
    <property type="project" value="TreeGrafter"/>
</dbReference>
<dbReference type="OrthoDB" id="9759607at2"/>
<dbReference type="Gene3D" id="3.30.70.270">
    <property type="match status" value="1"/>
</dbReference>
<dbReference type="PANTHER" id="PTHR45138">
    <property type="entry name" value="REGULATORY COMPONENTS OF SENSORY TRANSDUCTION SYSTEM"/>
    <property type="match status" value="1"/>
</dbReference>
<dbReference type="GO" id="GO:0043709">
    <property type="term" value="P:cell adhesion involved in single-species biofilm formation"/>
    <property type="evidence" value="ECO:0007669"/>
    <property type="project" value="TreeGrafter"/>
</dbReference>
<protein>
    <submittedName>
        <fullName evidence="2">GGDEF domain-containing protein</fullName>
    </submittedName>
</protein>
<dbReference type="InterPro" id="IPR000160">
    <property type="entry name" value="GGDEF_dom"/>
</dbReference>
<gene>
    <name evidence="2" type="ORF">CFK40_08090</name>
</gene>
<dbReference type="NCBIfam" id="TIGR00254">
    <property type="entry name" value="GGDEF"/>
    <property type="match status" value="1"/>
</dbReference>
<dbReference type="SUPFAM" id="SSF55073">
    <property type="entry name" value="Nucleotide cyclase"/>
    <property type="match status" value="1"/>
</dbReference>